<sequence length="76" mass="8335">MPCCAPVLDREEPKRHLHPIARASKIAIPGMNHDVSAHLRGIPPSHKVWYLWDMAKLKAQDQTSPMTIAGLGSAAN</sequence>
<dbReference type="VEuPathDB" id="FungiDB:LEMA_P044090.1"/>
<reference evidence="2" key="1">
    <citation type="journal article" date="2011" name="Nat. Commun.">
        <title>Effector diversification within compartments of the Leptosphaeria maculans genome affected by Repeat-Induced Point mutations.</title>
        <authorList>
            <person name="Rouxel T."/>
            <person name="Grandaubert J."/>
            <person name="Hane J.K."/>
            <person name="Hoede C."/>
            <person name="van de Wouw A.P."/>
            <person name="Couloux A."/>
            <person name="Dominguez V."/>
            <person name="Anthouard V."/>
            <person name="Bally P."/>
            <person name="Bourras S."/>
            <person name="Cozijnsen A.J."/>
            <person name="Ciuffetti L.M."/>
            <person name="Degrave A."/>
            <person name="Dilmaghani A."/>
            <person name="Duret L."/>
            <person name="Fudal I."/>
            <person name="Goodwin S.B."/>
            <person name="Gout L."/>
            <person name="Glaser N."/>
            <person name="Linglin J."/>
            <person name="Kema G.H.J."/>
            <person name="Lapalu N."/>
            <person name="Lawrence C.B."/>
            <person name="May K."/>
            <person name="Meyer M."/>
            <person name="Ollivier B."/>
            <person name="Poulain J."/>
            <person name="Schoch C.L."/>
            <person name="Simon A."/>
            <person name="Spatafora J.W."/>
            <person name="Stachowiak A."/>
            <person name="Turgeon B.G."/>
            <person name="Tyler B.M."/>
            <person name="Vincent D."/>
            <person name="Weissenbach J."/>
            <person name="Amselem J."/>
            <person name="Quesneville H."/>
            <person name="Oliver R.P."/>
            <person name="Wincker P."/>
            <person name="Balesdent M.-H."/>
            <person name="Howlett B.J."/>
        </authorList>
    </citation>
    <scope>NUCLEOTIDE SEQUENCE [LARGE SCALE GENOMIC DNA]</scope>
    <source>
        <strain evidence="2">JN3 / isolate v23.1.3 / race Av1-4-5-6-7-8</strain>
    </source>
</reference>
<dbReference type="AlphaFoldDB" id="E4ZPX3"/>
<gene>
    <name evidence="1" type="ORF">LEMA_P044090.1</name>
</gene>
<accession>E4ZPX3</accession>
<evidence type="ECO:0000313" key="2">
    <source>
        <dbReference type="Proteomes" id="UP000002668"/>
    </source>
</evidence>
<name>E4ZPX3_LEPMJ</name>
<keyword evidence="2" id="KW-1185">Reference proteome</keyword>
<evidence type="ECO:0000313" key="1">
    <source>
        <dbReference type="EMBL" id="CBX93508.1"/>
    </source>
</evidence>
<proteinExistence type="predicted"/>
<dbReference type="EMBL" id="FP929105">
    <property type="protein sequence ID" value="CBX93508.1"/>
    <property type="molecule type" value="Genomic_DNA"/>
</dbReference>
<protein>
    <submittedName>
        <fullName evidence="1">Predicted protein</fullName>
    </submittedName>
</protein>
<dbReference type="HOGENOM" id="CLU_2654933_0_0_1"/>
<dbReference type="Proteomes" id="UP000002668">
    <property type="component" value="Genome"/>
</dbReference>
<organism evidence="2">
    <name type="scientific">Leptosphaeria maculans (strain JN3 / isolate v23.1.3 / race Av1-4-5-6-7-8)</name>
    <name type="common">Blackleg fungus</name>
    <name type="synonym">Phoma lingam</name>
    <dbReference type="NCBI Taxonomy" id="985895"/>
    <lineage>
        <taxon>Eukaryota</taxon>
        <taxon>Fungi</taxon>
        <taxon>Dikarya</taxon>
        <taxon>Ascomycota</taxon>
        <taxon>Pezizomycotina</taxon>
        <taxon>Dothideomycetes</taxon>
        <taxon>Pleosporomycetidae</taxon>
        <taxon>Pleosporales</taxon>
        <taxon>Pleosporineae</taxon>
        <taxon>Leptosphaeriaceae</taxon>
        <taxon>Plenodomus</taxon>
        <taxon>Plenodomus lingam/Leptosphaeria maculans species complex</taxon>
    </lineage>
</organism>
<dbReference type="InParanoid" id="E4ZPX3"/>